<sequence>MTTGKAPGFAEQSSPAALAIDDLNASVSNLHFDGNLTRRWSRRGSKKRLLAKIWTSWTWEEFLGSSERVAMVLSWDPPVELLRVDVYVAYFATGDLGQNRSQIGQDVPVGTDQVLIPAETPRGIFSHFVS</sequence>
<proteinExistence type="predicted"/>
<dbReference type="AlphaFoldDB" id="A0A9P1FDT6"/>
<comment type="caution">
    <text evidence="1">The sequence shown here is derived from an EMBL/GenBank/DDBJ whole genome shotgun (WGS) entry which is preliminary data.</text>
</comment>
<reference evidence="2" key="2">
    <citation type="submission" date="2024-04" db="EMBL/GenBank/DDBJ databases">
        <authorList>
            <person name="Chen Y."/>
            <person name="Shah S."/>
            <person name="Dougan E. K."/>
            <person name="Thang M."/>
            <person name="Chan C."/>
        </authorList>
    </citation>
    <scope>NUCLEOTIDE SEQUENCE [LARGE SCALE GENOMIC DNA]</scope>
</reference>
<evidence type="ECO:0000313" key="2">
    <source>
        <dbReference type="EMBL" id="CAL1125738.1"/>
    </source>
</evidence>
<dbReference type="EMBL" id="CAMXCT020000005">
    <property type="protein sequence ID" value="CAL1125738.1"/>
    <property type="molecule type" value="Genomic_DNA"/>
</dbReference>
<accession>A0A9P1FDT6</accession>
<organism evidence="1">
    <name type="scientific">Cladocopium goreaui</name>
    <dbReference type="NCBI Taxonomy" id="2562237"/>
    <lineage>
        <taxon>Eukaryota</taxon>
        <taxon>Sar</taxon>
        <taxon>Alveolata</taxon>
        <taxon>Dinophyceae</taxon>
        <taxon>Suessiales</taxon>
        <taxon>Symbiodiniaceae</taxon>
        <taxon>Cladocopium</taxon>
    </lineage>
</organism>
<name>A0A9P1FDT6_9DINO</name>
<dbReference type="Proteomes" id="UP001152797">
    <property type="component" value="Unassembled WGS sequence"/>
</dbReference>
<reference evidence="1" key="1">
    <citation type="submission" date="2022-10" db="EMBL/GenBank/DDBJ databases">
        <authorList>
            <person name="Chen Y."/>
            <person name="Dougan E. K."/>
            <person name="Chan C."/>
            <person name="Rhodes N."/>
            <person name="Thang M."/>
        </authorList>
    </citation>
    <scope>NUCLEOTIDE SEQUENCE</scope>
</reference>
<gene>
    <name evidence="1" type="ORF">C1SCF055_LOCUS951</name>
</gene>
<dbReference type="EMBL" id="CAMXCT010000005">
    <property type="protein sequence ID" value="CAI3972363.1"/>
    <property type="molecule type" value="Genomic_DNA"/>
</dbReference>
<evidence type="ECO:0000313" key="1">
    <source>
        <dbReference type="EMBL" id="CAI3972363.1"/>
    </source>
</evidence>
<keyword evidence="3" id="KW-1185">Reference proteome</keyword>
<dbReference type="EMBL" id="CAMXCT030000005">
    <property type="protein sequence ID" value="CAL4759675.1"/>
    <property type="molecule type" value="Genomic_DNA"/>
</dbReference>
<dbReference type="OrthoDB" id="10393892at2759"/>
<evidence type="ECO:0000313" key="3">
    <source>
        <dbReference type="Proteomes" id="UP001152797"/>
    </source>
</evidence>
<protein>
    <submittedName>
        <fullName evidence="1">Uncharacterized protein</fullName>
    </submittedName>
</protein>